<dbReference type="EMBL" id="DSAY01000074">
    <property type="protein sequence ID" value="HDP14919.1"/>
    <property type="molecule type" value="Genomic_DNA"/>
</dbReference>
<feature type="domain" description="ParB-like N-terminal" evidence="1">
    <location>
        <begin position="14"/>
        <end position="96"/>
    </location>
</feature>
<evidence type="ECO:0000259" key="1">
    <source>
        <dbReference type="SMART" id="SM00470"/>
    </source>
</evidence>
<dbReference type="AlphaFoldDB" id="A0A7C1CCY8"/>
<protein>
    <recommendedName>
        <fullName evidence="1">ParB-like N-terminal domain-containing protein</fullName>
    </recommendedName>
</protein>
<sequence>MFCSFMHKFVTRIAIVNIGDLRPHEETDMMHTYELVRDILARGVLVKPIVVDEASMVILDGHHRFEALKMMGFKSIPVAMVDYFSDAIVVESWRNNIRPTKAEVIDHARSGILYPYKTTKHMVILDGKRYHISEVVPEVNYKVVANASKPGSEAIEKLVKII</sequence>
<dbReference type="SUPFAM" id="SSF110849">
    <property type="entry name" value="ParB/Sulfiredoxin"/>
    <property type="match status" value="1"/>
</dbReference>
<reference evidence="2" key="1">
    <citation type="journal article" date="2020" name="mSystems">
        <title>Genome- and Community-Level Interaction Insights into Carbon Utilization and Element Cycling Functions of Hydrothermarchaeota in Hydrothermal Sediment.</title>
        <authorList>
            <person name="Zhou Z."/>
            <person name="Liu Y."/>
            <person name="Xu W."/>
            <person name="Pan J."/>
            <person name="Luo Z.H."/>
            <person name="Li M."/>
        </authorList>
    </citation>
    <scope>NUCLEOTIDE SEQUENCE [LARGE SCALE GENOMIC DNA]</scope>
    <source>
        <strain evidence="2">SpSt-116</strain>
    </source>
</reference>
<proteinExistence type="predicted"/>
<dbReference type="Gene3D" id="3.90.1530.10">
    <property type="entry name" value="Conserved hypothetical protein from pyrococcus furiosus pfu- 392566-001, ParB domain"/>
    <property type="match status" value="1"/>
</dbReference>
<gene>
    <name evidence="2" type="ORF">ENN26_03970</name>
</gene>
<dbReference type="Pfam" id="PF02195">
    <property type="entry name" value="ParB_N"/>
    <property type="match status" value="1"/>
</dbReference>
<evidence type="ECO:0000313" key="2">
    <source>
        <dbReference type="EMBL" id="HDP14919.1"/>
    </source>
</evidence>
<dbReference type="CDD" id="cd16400">
    <property type="entry name" value="ParB_Srx_like_nuclease"/>
    <property type="match status" value="1"/>
</dbReference>
<name>A0A7C1CCY8_9CREN</name>
<dbReference type="InterPro" id="IPR003115">
    <property type="entry name" value="ParB_N"/>
</dbReference>
<organism evidence="2">
    <name type="scientific">Thermofilum adornatum</name>
    <dbReference type="NCBI Taxonomy" id="1365176"/>
    <lineage>
        <taxon>Archaea</taxon>
        <taxon>Thermoproteota</taxon>
        <taxon>Thermoprotei</taxon>
        <taxon>Thermofilales</taxon>
        <taxon>Thermofilaceae</taxon>
        <taxon>Thermofilum</taxon>
    </lineage>
</organism>
<dbReference type="SMART" id="SM00470">
    <property type="entry name" value="ParB"/>
    <property type="match status" value="1"/>
</dbReference>
<dbReference type="InterPro" id="IPR036086">
    <property type="entry name" value="ParB/Sulfiredoxin_sf"/>
</dbReference>
<comment type="caution">
    <text evidence="2">The sequence shown here is derived from an EMBL/GenBank/DDBJ whole genome shotgun (WGS) entry which is preliminary data.</text>
</comment>
<accession>A0A7C1CCY8</accession>